<keyword evidence="13 14" id="KW-0472">Membrane</keyword>
<evidence type="ECO:0000256" key="1">
    <source>
        <dbReference type="ARBA" id="ARBA00000085"/>
    </source>
</evidence>
<feature type="transmembrane region" description="Helical" evidence="14">
    <location>
        <begin position="20"/>
        <end position="43"/>
    </location>
</feature>
<evidence type="ECO:0000313" key="17">
    <source>
        <dbReference type="Proteomes" id="UP000427906"/>
    </source>
</evidence>
<keyword evidence="9 16" id="KW-0418">Kinase</keyword>
<dbReference type="PANTHER" id="PTHR43065">
    <property type="entry name" value="SENSOR HISTIDINE KINASE"/>
    <property type="match status" value="1"/>
</dbReference>
<dbReference type="Proteomes" id="UP000427906">
    <property type="component" value="Chromosome"/>
</dbReference>
<dbReference type="KEGG" id="dalk:DSCA_61780"/>
<feature type="domain" description="Histidine kinase" evidence="15">
    <location>
        <begin position="344"/>
        <end position="563"/>
    </location>
</feature>
<evidence type="ECO:0000256" key="4">
    <source>
        <dbReference type="ARBA" id="ARBA00022475"/>
    </source>
</evidence>
<evidence type="ECO:0000256" key="12">
    <source>
        <dbReference type="ARBA" id="ARBA00023012"/>
    </source>
</evidence>
<dbReference type="EMBL" id="AP021874">
    <property type="protein sequence ID" value="BBO72248.1"/>
    <property type="molecule type" value="Genomic_DNA"/>
</dbReference>
<dbReference type="GO" id="GO:0005886">
    <property type="term" value="C:plasma membrane"/>
    <property type="evidence" value="ECO:0007669"/>
    <property type="project" value="UniProtKB-SubCell"/>
</dbReference>
<dbReference type="InterPro" id="IPR036890">
    <property type="entry name" value="HATPase_C_sf"/>
</dbReference>
<dbReference type="AlphaFoldDB" id="A0A5K7YUC5"/>
<dbReference type="InterPro" id="IPR004358">
    <property type="entry name" value="Sig_transdc_His_kin-like_C"/>
</dbReference>
<gene>
    <name evidence="16" type="ORF">DSCA_61780</name>
</gene>
<organism evidence="16 17">
    <name type="scientific">Desulfosarcina alkanivorans</name>
    <dbReference type="NCBI Taxonomy" id="571177"/>
    <lineage>
        <taxon>Bacteria</taxon>
        <taxon>Pseudomonadati</taxon>
        <taxon>Thermodesulfobacteriota</taxon>
        <taxon>Desulfobacteria</taxon>
        <taxon>Desulfobacterales</taxon>
        <taxon>Desulfosarcinaceae</taxon>
        <taxon>Desulfosarcina</taxon>
    </lineage>
</organism>
<dbReference type="CDD" id="cd00082">
    <property type="entry name" value="HisKA"/>
    <property type="match status" value="1"/>
</dbReference>
<evidence type="ECO:0000256" key="13">
    <source>
        <dbReference type="ARBA" id="ARBA00023136"/>
    </source>
</evidence>
<dbReference type="Gene3D" id="3.30.450.20">
    <property type="entry name" value="PAS domain"/>
    <property type="match status" value="1"/>
</dbReference>
<dbReference type="InterPro" id="IPR005467">
    <property type="entry name" value="His_kinase_dom"/>
</dbReference>
<dbReference type="Pfam" id="PF02518">
    <property type="entry name" value="HATPase_c"/>
    <property type="match status" value="1"/>
</dbReference>
<name>A0A5K7YUC5_9BACT</name>
<feature type="transmembrane region" description="Helical" evidence="14">
    <location>
        <begin position="288"/>
        <end position="307"/>
    </location>
</feature>
<evidence type="ECO:0000259" key="15">
    <source>
        <dbReference type="PROSITE" id="PS50109"/>
    </source>
</evidence>
<dbReference type="InterPro" id="IPR033479">
    <property type="entry name" value="dCache_1"/>
</dbReference>
<dbReference type="SMART" id="SM00387">
    <property type="entry name" value="HATPase_c"/>
    <property type="match status" value="1"/>
</dbReference>
<keyword evidence="6" id="KW-0808">Transferase</keyword>
<dbReference type="SUPFAM" id="SSF55874">
    <property type="entry name" value="ATPase domain of HSP90 chaperone/DNA topoisomerase II/histidine kinase"/>
    <property type="match status" value="1"/>
</dbReference>
<dbReference type="OrthoDB" id="9777714at2"/>
<evidence type="ECO:0000256" key="10">
    <source>
        <dbReference type="ARBA" id="ARBA00022840"/>
    </source>
</evidence>
<comment type="catalytic activity">
    <reaction evidence="1">
        <text>ATP + protein L-histidine = ADP + protein N-phospho-L-histidine.</text>
        <dbReference type="EC" id="2.7.13.3"/>
    </reaction>
</comment>
<keyword evidence="11 14" id="KW-1133">Transmembrane helix</keyword>
<dbReference type="InterPro" id="IPR003594">
    <property type="entry name" value="HATPase_dom"/>
</dbReference>
<evidence type="ECO:0000256" key="14">
    <source>
        <dbReference type="SAM" id="Phobius"/>
    </source>
</evidence>
<evidence type="ECO:0000256" key="8">
    <source>
        <dbReference type="ARBA" id="ARBA00022741"/>
    </source>
</evidence>
<dbReference type="InterPro" id="IPR036097">
    <property type="entry name" value="HisK_dim/P_sf"/>
</dbReference>
<dbReference type="SMART" id="SM00388">
    <property type="entry name" value="HisKA"/>
    <property type="match status" value="1"/>
</dbReference>
<dbReference type="Gene3D" id="3.30.565.10">
    <property type="entry name" value="Histidine kinase-like ATPase, C-terminal domain"/>
    <property type="match status" value="1"/>
</dbReference>
<protein>
    <recommendedName>
        <fullName evidence="3">histidine kinase</fullName>
        <ecNumber evidence="3">2.7.13.3</ecNumber>
    </recommendedName>
</protein>
<dbReference type="GO" id="GO:0000155">
    <property type="term" value="F:phosphorelay sensor kinase activity"/>
    <property type="evidence" value="ECO:0007669"/>
    <property type="project" value="InterPro"/>
</dbReference>
<keyword evidence="5" id="KW-0597">Phosphoprotein</keyword>
<evidence type="ECO:0000256" key="5">
    <source>
        <dbReference type="ARBA" id="ARBA00022553"/>
    </source>
</evidence>
<accession>A0A5K7YUC5</accession>
<dbReference type="Gene3D" id="1.10.287.130">
    <property type="match status" value="1"/>
</dbReference>
<reference evidence="16 17" key="1">
    <citation type="submission" date="2019-11" db="EMBL/GenBank/DDBJ databases">
        <title>Comparative genomics of hydrocarbon-degrading Desulfosarcina strains.</title>
        <authorList>
            <person name="Watanabe M."/>
            <person name="Kojima H."/>
            <person name="Fukui M."/>
        </authorList>
    </citation>
    <scope>NUCLEOTIDE SEQUENCE [LARGE SCALE GENOMIC DNA]</scope>
    <source>
        <strain evidence="16 17">PL12</strain>
    </source>
</reference>
<dbReference type="SUPFAM" id="SSF47384">
    <property type="entry name" value="Homodimeric domain of signal transducing histidine kinase"/>
    <property type="match status" value="1"/>
</dbReference>
<comment type="subcellular location">
    <subcellularLocation>
        <location evidence="2">Cell membrane</location>
        <topology evidence="2">Multi-pass membrane protein</topology>
    </subcellularLocation>
</comment>
<dbReference type="Pfam" id="PF02743">
    <property type="entry name" value="dCache_1"/>
    <property type="match status" value="1"/>
</dbReference>
<dbReference type="PROSITE" id="PS50109">
    <property type="entry name" value="HIS_KIN"/>
    <property type="match status" value="1"/>
</dbReference>
<dbReference type="RefSeq" id="WP_155319971.1">
    <property type="nucleotide sequence ID" value="NZ_AP021874.1"/>
</dbReference>
<evidence type="ECO:0000256" key="7">
    <source>
        <dbReference type="ARBA" id="ARBA00022692"/>
    </source>
</evidence>
<evidence type="ECO:0000256" key="11">
    <source>
        <dbReference type="ARBA" id="ARBA00022989"/>
    </source>
</evidence>
<dbReference type="EC" id="2.7.13.3" evidence="3"/>
<dbReference type="Pfam" id="PF00512">
    <property type="entry name" value="HisKA"/>
    <property type="match status" value="1"/>
</dbReference>
<keyword evidence="10" id="KW-0067">ATP-binding</keyword>
<keyword evidence="17" id="KW-1185">Reference proteome</keyword>
<evidence type="ECO:0000313" key="16">
    <source>
        <dbReference type="EMBL" id="BBO72248.1"/>
    </source>
</evidence>
<evidence type="ECO:0000256" key="2">
    <source>
        <dbReference type="ARBA" id="ARBA00004651"/>
    </source>
</evidence>
<evidence type="ECO:0000256" key="3">
    <source>
        <dbReference type="ARBA" id="ARBA00012438"/>
    </source>
</evidence>
<keyword evidence="8" id="KW-0547">Nucleotide-binding</keyword>
<dbReference type="InterPro" id="IPR003661">
    <property type="entry name" value="HisK_dim/P_dom"/>
</dbReference>
<keyword evidence="4" id="KW-1003">Cell membrane</keyword>
<proteinExistence type="predicted"/>
<sequence>MNPRDIERKNYYRPLRRNILLVVIFVSFIPLIVVSSGILLHMYTNYQEKVRVHLETLVKKHKQNIDHFLRERQNNISFLADVYSYEYLSDSTNLSALLQKLQSTYGYVFSDIGVVRADGGQVSYAGPFQLERAQYDDADWFQAAIRTDAYTSDVFKGLRGFTHFIVTARKEVDGQPWILRATVDFLAFNDVVENILIGQTGFARIINRVGALQTRTAGRPVPENHAYLELFRHPDRTGKGDIRFGTRKDEHGEDLIYVAGMLKNNQWALIFQQDKKDAFRDFYRTRNIIFLAFGLGGIAIATMATVLSGRMVNRIAAADREKVLMNKQIVESGHLASLGELAAGIAHEINNPVAIMVEEAGWIEDLLEEETSCESENRGEFKRALTQIRNQGIRARDITHKLLSFARRSDSRMDRVDVNDLIRDIVSLSAQQARYNNVEIKTSLLDSLPAVWASQTELQQVLINLINNAIDAIDRQGGIIEVKTWRPAYDRVHFSVQDNGPGIPEANLKRIFEPFFTTKPVGKGTGLGLSICYGIINTMGGDIVAESRVGDGTRFEVSLPVNAPKRSR</sequence>
<dbReference type="GO" id="GO:0005524">
    <property type="term" value="F:ATP binding"/>
    <property type="evidence" value="ECO:0007669"/>
    <property type="project" value="UniProtKB-KW"/>
</dbReference>
<keyword evidence="7 14" id="KW-0812">Transmembrane</keyword>
<evidence type="ECO:0000256" key="9">
    <source>
        <dbReference type="ARBA" id="ARBA00022777"/>
    </source>
</evidence>
<dbReference type="PRINTS" id="PR00344">
    <property type="entry name" value="BCTRLSENSOR"/>
</dbReference>
<keyword evidence="12" id="KW-0902">Two-component regulatory system</keyword>
<dbReference type="PANTHER" id="PTHR43065:SF46">
    <property type="entry name" value="C4-DICARBOXYLATE TRANSPORT SENSOR PROTEIN DCTB"/>
    <property type="match status" value="1"/>
</dbReference>
<evidence type="ECO:0000256" key="6">
    <source>
        <dbReference type="ARBA" id="ARBA00022679"/>
    </source>
</evidence>